<sequence>MESQLWIGKIDAAIEILRSIATDKIKSESNIERLIGYFKRNRNYIPCYALRKSLGLRISSNKAEKVNDLLVATRQKHNGMSWSKDGSVALATIITLYKNNEHEQWHENSKIHFKFIS</sequence>
<accession>A0ABS6EYZ3</accession>
<comment type="caution">
    <text evidence="1">The sequence shown here is derived from an EMBL/GenBank/DDBJ whole genome shotgun (WGS) entry which is preliminary data.</text>
</comment>
<gene>
    <name evidence="1" type="ORF">KQI89_02305</name>
</gene>
<dbReference type="Proteomes" id="UP000736583">
    <property type="component" value="Unassembled WGS sequence"/>
</dbReference>
<proteinExistence type="predicted"/>
<organism evidence="1 2">
    <name type="scientific">Clostridium simiarum</name>
    <dbReference type="NCBI Taxonomy" id="2841506"/>
    <lineage>
        <taxon>Bacteria</taxon>
        <taxon>Bacillati</taxon>
        <taxon>Bacillota</taxon>
        <taxon>Clostridia</taxon>
        <taxon>Eubacteriales</taxon>
        <taxon>Clostridiaceae</taxon>
        <taxon>Clostridium</taxon>
    </lineage>
</organism>
<dbReference type="EMBL" id="JAHLQL010000001">
    <property type="protein sequence ID" value="MBU5590587.1"/>
    <property type="molecule type" value="Genomic_DNA"/>
</dbReference>
<keyword evidence="2" id="KW-1185">Reference proteome</keyword>
<name>A0ABS6EYZ3_9CLOT</name>
<protein>
    <submittedName>
        <fullName evidence="1">Uncharacterized protein</fullName>
    </submittedName>
</protein>
<evidence type="ECO:0000313" key="1">
    <source>
        <dbReference type="EMBL" id="MBU5590587.1"/>
    </source>
</evidence>
<reference evidence="1 2" key="1">
    <citation type="submission" date="2021-06" db="EMBL/GenBank/DDBJ databases">
        <authorList>
            <person name="Sun Q."/>
            <person name="Li D."/>
        </authorList>
    </citation>
    <scope>NUCLEOTIDE SEQUENCE [LARGE SCALE GENOMIC DNA]</scope>
    <source>
        <strain evidence="1 2">MSJ-4</strain>
    </source>
</reference>
<dbReference type="RefSeq" id="WP_216455744.1">
    <property type="nucleotide sequence ID" value="NZ_JAHLQL010000001.1"/>
</dbReference>
<evidence type="ECO:0000313" key="2">
    <source>
        <dbReference type="Proteomes" id="UP000736583"/>
    </source>
</evidence>